<comment type="caution">
    <text evidence="2">The sequence shown here is derived from an EMBL/GenBank/DDBJ whole genome shotgun (WGS) entry which is preliminary data.</text>
</comment>
<name>A0ABQ5AQR5_9ASTR</name>
<dbReference type="Proteomes" id="UP001151760">
    <property type="component" value="Unassembled WGS sequence"/>
</dbReference>
<sequence length="326" mass="37448">MKLLKKPLRKLLQHQGNLHERVKKLRLELDEVQKALDTNLTDSILREEECVYIQAFNEAKLDEERFLKQKAKVDWLEAGDTNSAYFHKTIKCRNQRSRIDSILNTDNVEVSGSLVPDVFVSHYEQFLGSSTDCNILNEEGLFSNKVPADIASNMVRDVTNEEIKAAMFDIGDDRAPGPDGYTSVFFKKGWNIVGDDICNAVRDFFSNGLLLKEINHTFLALIPKVPTPLRVNDYRPISCCNVIYKSISKIITNRIMEGIKEVVHDKQSAFILGRRISDNILITQELMHNYHRNQGSPRCAFKIDIQKAYAMQLSRSDFKYRSRTEI</sequence>
<dbReference type="PANTHER" id="PTHR46890">
    <property type="entry name" value="NON-LTR RETROLELEMENT REVERSE TRANSCRIPTASE-LIKE PROTEIN-RELATED"/>
    <property type="match status" value="1"/>
</dbReference>
<feature type="domain" description="Reverse transcriptase" evidence="1">
    <location>
        <begin position="223"/>
        <end position="309"/>
    </location>
</feature>
<dbReference type="InterPro" id="IPR000477">
    <property type="entry name" value="RT_dom"/>
</dbReference>
<proteinExistence type="predicted"/>
<dbReference type="PANTHER" id="PTHR46890:SF48">
    <property type="entry name" value="RNA-DIRECTED DNA POLYMERASE"/>
    <property type="match status" value="1"/>
</dbReference>
<dbReference type="EMBL" id="BQNB010012525">
    <property type="protein sequence ID" value="GJT04646.1"/>
    <property type="molecule type" value="Genomic_DNA"/>
</dbReference>
<reference evidence="2" key="2">
    <citation type="submission" date="2022-01" db="EMBL/GenBank/DDBJ databases">
        <authorList>
            <person name="Yamashiro T."/>
            <person name="Shiraishi A."/>
            <person name="Satake H."/>
            <person name="Nakayama K."/>
        </authorList>
    </citation>
    <scope>NUCLEOTIDE SEQUENCE</scope>
</reference>
<protein>
    <submittedName>
        <fullName evidence="2">Aspartic peptidase</fullName>
    </submittedName>
</protein>
<dbReference type="Pfam" id="PF00078">
    <property type="entry name" value="RVT_1"/>
    <property type="match status" value="1"/>
</dbReference>
<organism evidence="2 3">
    <name type="scientific">Tanacetum coccineum</name>
    <dbReference type="NCBI Taxonomy" id="301880"/>
    <lineage>
        <taxon>Eukaryota</taxon>
        <taxon>Viridiplantae</taxon>
        <taxon>Streptophyta</taxon>
        <taxon>Embryophyta</taxon>
        <taxon>Tracheophyta</taxon>
        <taxon>Spermatophyta</taxon>
        <taxon>Magnoliopsida</taxon>
        <taxon>eudicotyledons</taxon>
        <taxon>Gunneridae</taxon>
        <taxon>Pentapetalae</taxon>
        <taxon>asterids</taxon>
        <taxon>campanulids</taxon>
        <taxon>Asterales</taxon>
        <taxon>Asteraceae</taxon>
        <taxon>Asteroideae</taxon>
        <taxon>Anthemideae</taxon>
        <taxon>Anthemidinae</taxon>
        <taxon>Tanacetum</taxon>
    </lineage>
</organism>
<gene>
    <name evidence="2" type="ORF">Tco_0839108</name>
</gene>
<keyword evidence="3" id="KW-1185">Reference proteome</keyword>
<evidence type="ECO:0000313" key="3">
    <source>
        <dbReference type="Proteomes" id="UP001151760"/>
    </source>
</evidence>
<reference evidence="2" key="1">
    <citation type="journal article" date="2022" name="Int. J. Mol. Sci.">
        <title>Draft Genome of Tanacetum Coccineum: Genomic Comparison of Closely Related Tanacetum-Family Plants.</title>
        <authorList>
            <person name="Yamashiro T."/>
            <person name="Shiraishi A."/>
            <person name="Nakayama K."/>
            <person name="Satake H."/>
        </authorList>
    </citation>
    <scope>NUCLEOTIDE SEQUENCE</scope>
</reference>
<evidence type="ECO:0000313" key="2">
    <source>
        <dbReference type="EMBL" id="GJT04646.1"/>
    </source>
</evidence>
<dbReference type="InterPro" id="IPR052343">
    <property type="entry name" value="Retrotransposon-Effector_Assoc"/>
</dbReference>
<evidence type="ECO:0000259" key="1">
    <source>
        <dbReference type="Pfam" id="PF00078"/>
    </source>
</evidence>
<accession>A0ABQ5AQR5</accession>